<feature type="region of interest" description="Disordered" evidence="7">
    <location>
        <begin position="103"/>
        <end position="140"/>
    </location>
</feature>
<evidence type="ECO:0008006" key="10">
    <source>
        <dbReference type="Google" id="ProtNLM"/>
    </source>
</evidence>
<reference evidence="8" key="1">
    <citation type="submission" date="2023-07" db="EMBL/GenBank/DDBJ databases">
        <title>Black Yeasts Isolated from many extreme environments.</title>
        <authorList>
            <person name="Coleine C."/>
            <person name="Stajich J.E."/>
            <person name="Selbmann L."/>
        </authorList>
    </citation>
    <scope>NUCLEOTIDE SEQUENCE</scope>
    <source>
        <strain evidence="8">CCFEE 5485</strain>
    </source>
</reference>
<dbReference type="EMBL" id="JAUTXT010000027">
    <property type="protein sequence ID" value="KAK3673130.1"/>
    <property type="molecule type" value="Genomic_DNA"/>
</dbReference>
<dbReference type="AlphaFoldDB" id="A0AAE1BZ12"/>
<evidence type="ECO:0000256" key="2">
    <source>
        <dbReference type="ARBA" id="ARBA00006824"/>
    </source>
</evidence>
<keyword evidence="9" id="KW-1185">Reference proteome</keyword>
<keyword evidence="5" id="KW-0472">Membrane</keyword>
<dbReference type="Pfam" id="PF04117">
    <property type="entry name" value="Mpv17_PMP22"/>
    <property type="match status" value="1"/>
</dbReference>
<dbReference type="PANTHER" id="PTHR11266:SF80">
    <property type="entry name" value="PEROXISOMAL MEMBRANE PROTEIN 2"/>
    <property type="match status" value="1"/>
</dbReference>
<evidence type="ECO:0000256" key="1">
    <source>
        <dbReference type="ARBA" id="ARBA00004141"/>
    </source>
</evidence>
<evidence type="ECO:0000256" key="5">
    <source>
        <dbReference type="ARBA" id="ARBA00023136"/>
    </source>
</evidence>
<organism evidence="8 9">
    <name type="scientific">Recurvomyces mirabilis</name>
    <dbReference type="NCBI Taxonomy" id="574656"/>
    <lineage>
        <taxon>Eukaryota</taxon>
        <taxon>Fungi</taxon>
        <taxon>Dikarya</taxon>
        <taxon>Ascomycota</taxon>
        <taxon>Pezizomycotina</taxon>
        <taxon>Dothideomycetes</taxon>
        <taxon>Dothideomycetidae</taxon>
        <taxon>Mycosphaerellales</taxon>
        <taxon>Teratosphaeriaceae</taxon>
        <taxon>Recurvomyces</taxon>
    </lineage>
</organism>
<comment type="similarity">
    <text evidence="2 6">Belongs to the peroxisomal membrane protein PXMP2/4 family.</text>
</comment>
<protein>
    <recommendedName>
        <fullName evidence="10">Integral membrane protein, Mpv17/PMP22 family</fullName>
    </recommendedName>
</protein>
<evidence type="ECO:0000313" key="9">
    <source>
        <dbReference type="Proteomes" id="UP001274830"/>
    </source>
</evidence>
<proteinExistence type="inferred from homology"/>
<evidence type="ECO:0000313" key="8">
    <source>
        <dbReference type="EMBL" id="KAK3673130.1"/>
    </source>
</evidence>
<dbReference type="InterPro" id="IPR007248">
    <property type="entry name" value="Mpv17_PMP22"/>
</dbReference>
<evidence type="ECO:0000256" key="6">
    <source>
        <dbReference type="RuleBase" id="RU363053"/>
    </source>
</evidence>
<comment type="subcellular location">
    <subcellularLocation>
        <location evidence="1">Membrane</location>
        <topology evidence="1">Multi-pass membrane protein</topology>
    </subcellularLocation>
</comment>
<dbReference type="Proteomes" id="UP001274830">
    <property type="component" value="Unassembled WGS sequence"/>
</dbReference>
<sequence length="242" mass="26343">MDSPIVKASLQAALLSGISNILAQAITVYRSNPHLQTTTQAPTLLQTFLSSFNPTALFHFALFSLLACPPNYLWQSWLEGQFPGYATKLSQLEKEALVDSAVSGRSTATDNKSNGNITNRSNGAMTEKNTPRTVSGQQEKAKRSLNLRNTAIKFSLDQTIGAAANTVLFISGIALLRGHTVASIQADVQQHFWPMIFAGQKLWPLVSILQFTVVPFEWRTLVGSFVGLLWGVYLSLISGGSK</sequence>
<accession>A0AAE1BZ12</accession>
<dbReference type="GO" id="GO:0005778">
    <property type="term" value="C:peroxisomal membrane"/>
    <property type="evidence" value="ECO:0007669"/>
    <property type="project" value="TreeGrafter"/>
</dbReference>
<evidence type="ECO:0000256" key="4">
    <source>
        <dbReference type="ARBA" id="ARBA00022989"/>
    </source>
</evidence>
<feature type="compositionally biased region" description="Polar residues" evidence="7">
    <location>
        <begin position="103"/>
        <end position="138"/>
    </location>
</feature>
<comment type="caution">
    <text evidence="8">The sequence shown here is derived from an EMBL/GenBank/DDBJ whole genome shotgun (WGS) entry which is preliminary data.</text>
</comment>
<dbReference type="PANTHER" id="PTHR11266">
    <property type="entry name" value="PEROXISOMAL MEMBRANE PROTEIN 2, PXMP2 MPV17"/>
    <property type="match status" value="1"/>
</dbReference>
<evidence type="ECO:0000256" key="7">
    <source>
        <dbReference type="SAM" id="MobiDB-lite"/>
    </source>
</evidence>
<gene>
    <name evidence="8" type="ORF">LTR78_006970</name>
</gene>
<keyword evidence="4" id="KW-1133">Transmembrane helix</keyword>
<keyword evidence="3" id="KW-0812">Transmembrane</keyword>
<evidence type="ECO:0000256" key="3">
    <source>
        <dbReference type="ARBA" id="ARBA00022692"/>
    </source>
</evidence>
<name>A0AAE1BZ12_9PEZI</name>